<protein>
    <submittedName>
        <fullName evidence="1">Uncharacterized protein</fullName>
    </submittedName>
</protein>
<gene>
    <name evidence="1" type="ORF">Hamer_G030147</name>
</gene>
<dbReference type="EMBL" id="JAHLQT010037582">
    <property type="protein sequence ID" value="KAG7157273.1"/>
    <property type="molecule type" value="Genomic_DNA"/>
</dbReference>
<reference evidence="1" key="1">
    <citation type="journal article" date="2021" name="Sci. Adv.">
        <title>The American lobster genome reveals insights on longevity, neural, and immune adaptations.</title>
        <authorList>
            <person name="Polinski J.M."/>
            <person name="Zimin A.V."/>
            <person name="Clark K.F."/>
            <person name="Kohn A.B."/>
            <person name="Sadowski N."/>
            <person name="Timp W."/>
            <person name="Ptitsyn A."/>
            <person name="Khanna P."/>
            <person name="Romanova D.Y."/>
            <person name="Williams P."/>
            <person name="Greenwood S.J."/>
            <person name="Moroz L.L."/>
            <person name="Walt D.R."/>
            <person name="Bodnar A.G."/>
        </authorList>
    </citation>
    <scope>NUCLEOTIDE SEQUENCE</scope>
    <source>
        <strain evidence="1">GMGI-L3</strain>
    </source>
</reference>
<evidence type="ECO:0000313" key="1">
    <source>
        <dbReference type="EMBL" id="KAG7157273.1"/>
    </source>
</evidence>
<name>A0A8J5JMN5_HOMAM</name>
<dbReference type="Proteomes" id="UP000747542">
    <property type="component" value="Unassembled WGS sequence"/>
</dbReference>
<comment type="caution">
    <text evidence="1">The sequence shown here is derived from an EMBL/GenBank/DDBJ whole genome shotgun (WGS) entry which is preliminary data.</text>
</comment>
<organism evidence="1 2">
    <name type="scientific">Homarus americanus</name>
    <name type="common">American lobster</name>
    <dbReference type="NCBI Taxonomy" id="6706"/>
    <lineage>
        <taxon>Eukaryota</taxon>
        <taxon>Metazoa</taxon>
        <taxon>Ecdysozoa</taxon>
        <taxon>Arthropoda</taxon>
        <taxon>Crustacea</taxon>
        <taxon>Multicrustacea</taxon>
        <taxon>Malacostraca</taxon>
        <taxon>Eumalacostraca</taxon>
        <taxon>Eucarida</taxon>
        <taxon>Decapoda</taxon>
        <taxon>Pleocyemata</taxon>
        <taxon>Astacidea</taxon>
        <taxon>Nephropoidea</taxon>
        <taxon>Nephropidae</taxon>
        <taxon>Homarus</taxon>
    </lineage>
</organism>
<evidence type="ECO:0000313" key="2">
    <source>
        <dbReference type="Proteomes" id="UP000747542"/>
    </source>
</evidence>
<dbReference type="AlphaFoldDB" id="A0A8J5JMN5"/>
<keyword evidence="2" id="KW-1185">Reference proteome</keyword>
<accession>A0A8J5JMN5</accession>
<proteinExistence type="predicted"/>
<sequence>MMNVDTDVVVICIGFATKIGCECLWSFRSLDITQMAEVLGEERYSALPAFHTLTGCDVTSSFAGKG</sequence>